<dbReference type="Proteomes" id="UP000183039">
    <property type="component" value="Unassembled WGS sequence"/>
</dbReference>
<name>A0AA91JNC7_9ENTE</name>
<proteinExistence type="predicted"/>
<organism evidence="1 2">
    <name type="scientific">Enterococcus silesiacus</name>
    <dbReference type="NCBI Taxonomy" id="332949"/>
    <lineage>
        <taxon>Bacteria</taxon>
        <taxon>Bacillati</taxon>
        <taxon>Bacillota</taxon>
        <taxon>Bacilli</taxon>
        <taxon>Lactobacillales</taxon>
        <taxon>Enterococcaceae</taxon>
        <taxon>Enterococcus</taxon>
    </lineage>
</organism>
<accession>A0AA91JNC7</accession>
<comment type="caution">
    <text evidence="1">The sequence shown here is derived from an EMBL/GenBank/DDBJ whole genome shotgun (WGS) entry which is preliminary data.</text>
</comment>
<protein>
    <submittedName>
        <fullName evidence="1">Uncharacterized protein</fullName>
    </submittedName>
</protein>
<evidence type="ECO:0000313" key="1">
    <source>
        <dbReference type="EMBL" id="OJG89924.1"/>
    </source>
</evidence>
<dbReference type="AlphaFoldDB" id="A0AA91JNC7"/>
<gene>
    <name evidence="1" type="ORF">RV15_GL001490</name>
</gene>
<dbReference type="EMBL" id="JXLC01000021">
    <property type="protein sequence ID" value="OJG89924.1"/>
    <property type="molecule type" value="Genomic_DNA"/>
</dbReference>
<evidence type="ECO:0000313" key="2">
    <source>
        <dbReference type="Proteomes" id="UP000183039"/>
    </source>
</evidence>
<reference evidence="1 2" key="1">
    <citation type="submission" date="2014-12" db="EMBL/GenBank/DDBJ databases">
        <title>Draft genome sequences of 29 type strains of Enterococci.</title>
        <authorList>
            <person name="Zhong Z."/>
            <person name="Sun Z."/>
            <person name="Liu W."/>
            <person name="Zhang W."/>
            <person name="Zhang H."/>
        </authorList>
    </citation>
    <scope>NUCLEOTIDE SEQUENCE [LARGE SCALE GENOMIC DNA]</scope>
    <source>
        <strain evidence="1 2">DSM 22801</strain>
    </source>
</reference>
<sequence>MSLYSTVTGFPVIDTRDTPEPILFSAGMEGGNVLESTLSLL</sequence>